<feature type="domain" description="RNA polymerase sigma factor 70 region 4 type 2" evidence="6">
    <location>
        <begin position="104"/>
        <end position="153"/>
    </location>
</feature>
<gene>
    <name evidence="7" type="ORF">SOP96_02435</name>
</gene>
<keyword evidence="3" id="KW-0731">Sigma factor</keyword>
<dbReference type="Proteomes" id="UP001348397">
    <property type="component" value="Unassembled WGS sequence"/>
</dbReference>
<comment type="similarity">
    <text evidence="1">Belongs to the sigma-70 factor family. ECF subfamily.</text>
</comment>
<dbReference type="InterPro" id="IPR036388">
    <property type="entry name" value="WH-like_DNA-bd_sf"/>
</dbReference>
<dbReference type="RefSeq" id="WP_326319638.1">
    <property type="nucleotide sequence ID" value="NZ_JAYLAA010000012.1"/>
</dbReference>
<evidence type="ECO:0000256" key="3">
    <source>
        <dbReference type="ARBA" id="ARBA00023082"/>
    </source>
</evidence>
<feature type="domain" description="RNA polymerase sigma-70 region 2" evidence="5">
    <location>
        <begin position="8"/>
        <end position="73"/>
    </location>
</feature>
<protein>
    <submittedName>
        <fullName evidence="7">Sigma-70 family RNA polymerase sigma factor</fullName>
    </submittedName>
</protein>
<dbReference type="InterPro" id="IPR013325">
    <property type="entry name" value="RNA_pol_sigma_r2"/>
</dbReference>
<dbReference type="Pfam" id="PF04542">
    <property type="entry name" value="Sigma70_r2"/>
    <property type="match status" value="1"/>
</dbReference>
<dbReference type="InterPro" id="IPR013249">
    <property type="entry name" value="RNA_pol_sigma70_r4_t2"/>
</dbReference>
<keyword evidence="8" id="KW-1185">Reference proteome</keyword>
<evidence type="ECO:0000256" key="1">
    <source>
        <dbReference type="ARBA" id="ARBA00010641"/>
    </source>
</evidence>
<comment type="caution">
    <text evidence="7">The sequence shown here is derived from an EMBL/GenBank/DDBJ whole genome shotgun (WGS) entry which is preliminary data.</text>
</comment>
<name>A0ABU6HNC6_9FLAO</name>
<evidence type="ECO:0000259" key="5">
    <source>
        <dbReference type="Pfam" id="PF04542"/>
    </source>
</evidence>
<accession>A0ABU6HNC6</accession>
<dbReference type="NCBIfam" id="TIGR02937">
    <property type="entry name" value="sigma70-ECF"/>
    <property type="match status" value="1"/>
</dbReference>
<dbReference type="EMBL" id="JAYLAA010000012">
    <property type="protein sequence ID" value="MEC3874565.1"/>
    <property type="molecule type" value="Genomic_DNA"/>
</dbReference>
<sequence>MKYFKKIYVDYKDQVYFFVRNYISNTEDVEDVVQEIFIHLWKHSSALKDSQNVEPVIFKTAKQEVSNFYRKNKMLFTFSDEDLIKDEADSENIDEEFKEEQIKKIKNLLERLPEKSRFFFSKNKIEKISYSQIAKENNISKSTVEKQVKKAIQFIKANLNLY</sequence>
<dbReference type="InterPro" id="IPR013324">
    <property type="entry name" value="RNA_pol_sigma_r3/r4-like"/>
</dbReference>
<evidence type="ECO:0000256" key="2">
    <source>
        <dbReference type="ARBA" id="ARBA00023015"/>
    </source>
</evidence>
<proteinExistence type="inferred from homology"/>
<dbReference type="Pfam" id="PF08281">
    <property type="entry name" value="Sigma70_r4_2"/>
    <property type="match status" value="1"/>
</dbReference>
<dbReference type="Gene3D" id="1.10.1740.10">
    <property type="match status" value="1"/>
</dbReference>
<reference evidence="7 8" key="1">
    <citation type="submission" date="2024-01" db="EMBL/GenBank/DDBJ databases">
        <title>Chryseobacterium sp. T9W2-O.</title>
        <authorList>
            <person name="Maltman C."/>
        </authorList>
    </citation>
    <scope>NUCLEOTIDE SEQUENCE [LARGE SCALE GENOMIC DNA]</scope>
    <source>
        <strain evidence="7 8">T9W2-O</strain>
    </source>
</reference>
<dbReference type="SUPFAM" id="SSF88946">
    <property type="entry name" value="Sigma2 domain of RNA polymerase sigma factors"/>
    <property type="match status" value="1"/>
</dbReference>
<dbReference type="PANTHER" id="PTHR43133">
    <property type="entry name" value="RNA POLYMERASE ECF-TYPE SIGMA FACTO"/>
    <property type="match status" value="1"/>
</dbReference>
<evidence type="ECO:0000259" key="6">
    <source>
        <dbReference type="Pfam" id="PF08281"/>
    </source>
</evidence>
<evidence type="ECO:0000313" key="8">
    <source>
        <dbReference type="Proteomes" id="UP001348397"/>
    </source>
</evidence>
<dbReference type="PANTHER" id="PTHR43133:SF46">
    <property type="entry name" value="RNA POLYMERASE SIGMA-70 FACTOR ECF SUBFAMILY"/>
    <property type="match status" value="1"/>
</dbReference>
<organism evidence="7 8">
    <name type="scientific">Chryseobacterium salviniae</name>
    <dbReference type="NCBI Taxonomy" id="3101750"/>
    <lineage>
        <taxon>Bacteria</taxon>
        <taxon>Pseudomonadati</taxon>
        <taxon>Bacteroidota</taxon>
        <taxon>Flavobacteriia</taxon>
        <taxon>Flavobacteriales</taxon>
        <taxon>Weeksellaceae</taxon>
        <taxon>Chryseobacterium group</taxon>
        <taxon>Chryseobacterium</taxon>
    </lineage>
</organism>
<keyword evidence="2" id="KW-0805">Transcription regulation</keyword>
<dbReference type="InterPro" id="IPR007627">
    <property type="entry name" value="RNA_pol_sigma70_r2"/>
</dbReference>
<dbReference type="InterPro" id="IPR014284">
    <property type="entry name" value="RNA_pol_sigma-70_dom"/>
</dbReference>
<evidence type="ECO:0000256" key="4">
    <source>
        <dbReference type="ARBA" id="ARBA00023163"/>
    </source>
</evidence>
<dbReference type="Gene3D" id="1.10.10.10">
    <property type="entry name" value="Winged helix-like DNA-binding domain superfamily/Winged helix DNA-binding domain"/>
    <property type="match status" value="1"/>
</dbReference>
<dbReference type="InterPro" id="IPR039425">
    <property type="entry name" value="RNA_pol_sigma-70-like"/>
</dbReference>
<dbReference type="SUPFAM" id="SSF88659">
    <property type="entry name" value="Sigma3 and sigma4 domains of RNA polymerase sigma factors"/>
    <property type="match status" value="1"/>
</dbReference>
<evidence type="ECO:0000313" key="7">
    <source>
        <dbReference type="EMBL" id="MEC3874565.1"/>
    </source>
</evidence>
<keyword evidence="4" id="KW-0804">Transcription</keyword>